<dbReference type="Gene3D" id="3.40.50.300">
    <property type="entry name" value="P-loop containing nucleotide triphosphate hydrolases"/>
    <property type="match status" value="1"/>
</dbReference>
<dbReference type="InterPro" id="IPR007831">
    <property type="entry name" value="T2SS_GspE_N"/>
</dbReference>
<dbReference type="PANTHER" id="PTHR30258">
    <property type="entry name" value="TYPE II SECRETION SYSTEM PROTEIN GSPE-RELATED"/>
    <property type="match status" value="1"/>
</dbReference>
<dbReference type="Pfam" id="PF00437">
    <property type="entry name" value="T2SSE"/>
    <property type="match status" value="1"/>
</dbReference>
<keyword evidence="3" id="KW-0963">Cytoplasm</keyword>
<protein>
    <submittedName>
        <fullName evidence="7">Type IV fimbrial assembly, ATPase PilB</fullName>
    </submittedName>
</protein>
<dbReference type="OrthoDB" id="9776961at2"/>
<dbReference type="PROSITE" id="PS00662">
    <property type="entry name" value="T2SP_E"/>
    <property type="match status" value="1"/>
</dbReference>
<dbReference type="InterPro" id="IPR001482">
    <property type="entry name" value="T2SS/T4SS_dom"/>
</dbReference>
<dbReference type="GO" id="GO:0016887">
    <property type="term" value="F:ATP hydrolysis activity"/>
    <property type="evidence" value="ECO:0007669"/>
    <property type="project" value="InterPro"/>
</dbReference>
<dbReference type="Gene3D" id="3.30.450.90">
    <property type="match status" value="1"/>
</dbReference>
<keyword evidence="5" id="KW-0067">ATP-binding</keyword>
<dbReference type="FunFam" id="3.40.50.300:FF:000398">
    <property type="entry name" value="Type IV pilus assembly ATPase PilB"/>
    <property type="match status" value="1"/>
</dbReference>
<keyword evidence="4" id="KW-0547">Nucleotide-binding</keyword>
<dbReference type="EMBL" id="CP011797">
    <property type="protein sequence ID" value="ATX77781.1"/>
    <property type="molecule type" value="Genomic_DNA"/>
</dbReference>
<dbReference type="SUPFAM" id="SSF160246">
    <property type="entry name" value="EspE N-terminal domain-like"/>
    <property type="match status" value="1"/>
</dbReference>
<dbReference type="PANTHER" id="PTHR30258:SF1">
    <property type="entry name" value="PROTEIN TRANSPORT PROTEIN HOFB HOMOLOG"/>
    <property type="match status" value="1"/>
</dbReference>
<comment type="similarity">
    <text evidence="2">Belongs to the GSP E family.</text>
</comment>
<dbReference type="CDD" id="cd01129">
    <property type="entry name" value="PulE-GspE-like"/>
    <property type="match status" value="1"/>
</dbReference>
<dbReference type="GO" id="GO:0009297">
    <property type="term" value="P:pilus assembly"/>
    <property type="evidence" value="ECO:0007669"/>
    <property type="project" value="InterPro"/>
</dbReference>
<evidence type="ECO:0000256" key="3">
    <source>
        <dbReference type="ARBA" id="ARBA00022490"/>
    </source>
</evidence>
<dbReference type="Proteomes" id="UP000229757">
    <property type="component" value="Chromosome"/>
</dbReference>
<evidence type="ECO:0000256" key="1">
    <source>
        <dbReference type="ARBA" id="ARBA00004496"/>
    </source>
</evidence>
<dbReference type="RefSeq" id="WP_100258788.1">
    <property type="nucleotide sequence ID" value="NZ_CP011797.1"/>
</dbReference>
<dbReference type="KEGG" id="rfo:REIFOR_02657"/>
<reference evidence="7 8" key="1">
    <citation type="journal article" date="2017" name="Environ. Microbiol.">
        <title>Genomic and physiological analyses of 'Reinekea forsetii' reveal a versatile opportunistic lifestyle during spring algae blooms.</title>
        <authorList>
            <person name="Avci B."/>
            <person name="Hahnke R.L."/>
            <person name="Chafee M."/>
            <person name="Fischer T."/>
            <person name="Gruber-Vodicka H."/>
            <person name="Tegetmeyer H.E."/>
            <person name="Harder J."/>
            <person name="Fuchs B.M."/>
            <person name="Amann R.I."/>
            <person name="Teeling H."/>
        </authorList>
    </citation>
    <scope>NUCLEOTIDE SEQUENCE [LARGE SCALE GENOMIC DNA]</scope>
    <source>
        <strain evidence="7 8">Hel1_31_D35</strain>
    </source>
</reference>
<dbReference type="Pfam" id="PF05157">
    <property type="entry name" value="MshEN"/>
    <property type="match status" value="1"/>
</dbReference>
<dbReference type="GO" id="GO:0005524">
    <property type="term" value="F:ATP binding"/>
    <property type="evidence" value="ECO:0007669"/>
    <property type="project" value="UniProtKB-KW"/>
</dbReference>
<dbReference type="InterPro" id="IPR037257">
    <property type="entry name" value="T2SS_E_N_sf"/>
</dbReference>
<evidence type="ECO:0000256" key="5">
    <source>
        <dbReference type="ARBA" id="ARBA00022840"/>
    </source>
</evidence>
<dbReference type="GO" id="GO:0005886">
    <property type="term" value="C:plasma membrane"/>
    <property type="evidence" value="ECO:0007669"/>
    <property type="project" value="TreeGrafter"/>
</dbReference>
<dbReference type="Gene3D" id="3.30.300.160">
    <property type="entry name" value="Type II secretion system, protein E, N-terminal domain"/>
    <property type="match status" value="1"/>
</dbReference>
<evidence type="ECO:0000256" key="4">
    <source>
        <dbReference type="ARBA" id="ARBA00022741"/>
    </source>
</evidence>
<evidence type="ECO:0000256" key="2">
    <source>
        <dbReference type="ARBA" id="ARBA00006611"/>
    </source>
</evidence>
<dbReference type="FunFam" id="3.30.450.90:FF:000001">
    <property type="entry name" value="Type II secretion system ATPase GspE"/>
    <property type="match status" value="1"/>
</dbReference>
<accession>A0A2K8KVI0</accession>
<gene>
    <name evidence="7" type="primary">pilB</name>
    <name evidence="7" type="ORF">REIFOR_02657</name>
</gene>
<dbReference type="SUPFAM" id="SSF52540">
    <property type="entry name" value="P-loop containing nucleoside triphosphate hydrolases"/>
    <property type="match status" value="1"/>
</dbReference>
<organism evidence="7 8">
    <name type="scientific">Reinekea forsetii</name>
    <dbReference type="NCBI Taxonomy" id="1336806"/>
    <lineage>
        <taxon>Bacteria</taxon>
        <taxon>Pseudomonadati</taxon>
        <taxon>Pseudomonadota</taxon>
        <taxon>Gammaproteobacteria</taxon>
        <taxon>Oceanospirillales</taxon>
        <taxon>Saccharospirillaceae</taxon>
        <taxon>Reinekea</taxon>
    </lineage>
</organism>
<name>A0A2K8KVI0_9GAMM</name>
<dbReference type="GO" id="GO:0005737">
    <property type="term" value="C:cytoplasm"/>
    <property type="evidence" value="ECO:0007669"/>
    <property type="project" value="UniProtKB-SubCell"/>
</dbReference>
<dbReference type="InterPro" id="IPR027417">
    <property type="entry name" value="P-loop_NTPase"/>
</dbReference>
<keyword evidence="8" id="KW-1185">Reference proteome</keyword>
<evidence type="ECO:0000313" key="8">
    <source>
        <dbReference type="Proteomes" id="UP000229757"/>
    </source>
</evidence>
<evidence type="ECO:0000313" key="7">
    <source>
        <dbReference type="EMBL" id="ATX77781.1"/>
    </source>
</evidence>
<feature type="domain" description="Bacterial type II secretion system protein E" evidence="6">
    <location>
        <begin position="382"/>
        <end position="396"/>
    </location>
</feature>
<comment type="subcellular location">
    <subcellularLocation>
        <location evidence="1">Cytoplasm</location>
    </subcellularLocation>
</comment>
<dbReference type="InterPro" id="IPR013374">
    <property type="entry name" value="ATPase_typ4_pilus-assembl_PilB"/>
</dbReference>
<sequence>MALGGLARRLVVEGSISEEAAVSAANEASRAKKGLVPYLVENDLIGARKIAVIAADEFGTPFFDLDGFDIELFPKDLIANNLIIAHHAIPLVKRGTRLFVGVSDPTNLVAIDEIKFHTGLSVDAILVEEDKLRSFIERITDDASDAFDNLEDEGLDDLDVVDTQTRAEDKAVGDGSDDAPVVRFINQMLLSAIKKGASDLHFEPYEKSYRVRFRIDGILQTAAKPPIALGPKMSARLKVMSNLDISERRVPQDGRIKLKISKTKAIDFRVNTLPTLFGEKIVMRILDPSSAKMGIDALGYELVQKEMYLKALDKPQGMILVTGPTGSGKTVSLYTGINILNQDGINISTAEDPVEINLEGINQVNVNTKVGLDFSSALRSFLRQDPDIIMVGEIRDLETASIAIKAAQTGHMVMSTLHTNSAAETITRMLNMGVPSFNLATTINLIIAQRLARRLCSKCKEPADLSAEQLVKAGFSSELAQTATIFKPKGCDSCTGGYKGRVGIYEVVRITPDVSRIIMDEGNAIQLNEQFKVEGFNSLRISGLVKAASGVTSLEEVNRITTD</sequence>
<dbReference type="AlphaFoldDB" id="A0A2K8KVI0"/>
<proteinExistence type="inferred from homology"/>
<evidence type="ECO:0000259" key="6">
    <source>
        <dbReference type="PROSITE" id="PS00662"/>
    </source>
</evidence>
<dbReference type="NCBIfam" id="TIGR02538">
    <property type="entry name" value="type_IV_pilB"/>
    <property type="match status" value="1"/>
</dbReference>